<feature type="transmembrane region" description="Helical" evidence="6">
    <location>
        <begin position="33"/>
        <end position="50"/>
    </location>
</feature>
<evidence type="ECO:0000313" key="7">
    <source>
        <dbReference type="EMBL" id="TQE90480.1"/>
    </source>
</evidence>
<sequence>MERDKEIGNEIAKQKDSTFFNTKYIRFLGGKNLLFTLVVLLLLSLVIYVVDKIAFIFHPFQVLFEVVILPVVLAGILYYLFRPLARLLERWIPRIWAIFLIFIFAIGAITLLVLLVFPFLRDQFTNLVHEFPVYFKAVVEGVVTFLNNSGVNELFSKYNIDYDQVLTDVTNNLITTVRDTFANLATTVASGITGLVSAVTGFVLSLVTVPFILFYLLYEGEKLPKFVLGIFPPRMRNDASQVMKAMDHQISHYILGQILVSICIGVMMTIGFLIIGLDYAFLLGFLAMITSVVPYLGPAIAITPAIIIALVNSPFMVLKLIIVWTIVQLIEGKLITPNIMGTSLKIHPITIIFVLLTAGSLFGVAGVVLGIPGYAVIKVLVSHMFKLFKRRYNRFEENEANRYKI</sequence>
<protein>
    <submittedName>
        <fullName evidence="7">AI-2E family transporter</fullName>
    </submittedName>
</protein>
<feature type="transmembrane region" description="Helical" evidence="6">
    <location>
        <begin position="93"/>
        <end position="120"/>
    </location>
</feature>
<reference evidence="7 8" key="1">
    <citation type="submission" date="2019-06" db="EMBL/GenBank/DDBJ databases">
        <title>Genome sequence of Ureibacillus terrenus.</title>
        <authorList>
            <person name="Maclea K.S."/>
            <person name="Simoes M."/>
        </authorList>
    </citation>
    <scope>NUCLEOTIDE SEQUENCE [LARGE SCALE GENOMIC DNA]</scope>
    <source>
        <strain evidence="7 8">ATCC BAA-384</strain>
    </source>
</reference>
<comment type="subcellular location">
    <subcellularLocation>
        <location evidence="1">Membrane</location>
        <topology evidence="1">Multi-pass membrane protein</topology>
    </subcellularLocation>
</comment>
<keyword evidence="4 6" id="KW-1133">Transmembrane helix</keyword>
<keyword evidence="8" id="KW-1185">Reference proteome</keyword>
<feature type="transmembrane region" description="Helical" evidence="6">
    <location>
        <begin position="350"/>
        <end position="381"/>
    </location>
</feature>
<keyword evidence="5 6" id="KW-0472">Membrane</keyword>
<dbReference type="InterPro" id="IPR002549">
    <property type="entry name" value="AI-2E-like"/>
</dbReference>
<evidence type="ECO:0000256" key="5">
    <source>
        <dbReference type="ARBA" id="ARBA00023136"/>
    </source>
</evidence>
<organism evidence="7 8">
    <name type="scientific">Ureibacillus terrenus</name>
    <dbReference type="NCBI Taxonomy" id="118246"/>
    <lineage>
        <taxon>Bacteria</taxon>
        <taxon>Bacillati</taxon>
        <taxon>Bacillota</taxon>
        <taxon>Bacilli</taxon>
        <taxon>Bacillales</taxon>
        <taxon>Caryophanaceae</taxon>
        <taxon>Ureibacillus</taxon>
    </lineage>
</organism>
<dbReference type="OrthoDB" id="9793390at2"/>
<proteinExistence type="inferred from homology"/>
<gene>
    <name evidence="7" type="ORF">FKZ59_09390</name>
</gene>
<evidence type="ECO:0000256" key="4">
    <source>
        <dbReference type="ARBA" id="ARBA00022989"/>
    </source>
</evidence>
<comment type="caution">
    <text evidence="7">The sequence shown here is derived from an EMBL/GenBank/DDBJ whole genome shotgun (WGS) entry which is preliminary data.</text>
</comment>
<dbReference type="Proteomes" id="UP000315753">
    <property type="component" value="Unassembled WGS sequence"/>
</dbReference>
<name>A0A540V140_9BACL</name>
<dbReference type="GO" id="GO:0055085">
    <property type="term" value="P:transmembrane transport"/>
    <property type="evidence" value="ECO:0007669"/>
    <property type="project" value="TreeGrafter"/>
</dbReference>
<feature type="transmembrane region" description="Helical" evidence="6">
    <location>
        <begin position="253"/>
        <end position="275"/>
    </location>
</feature>
<keyword evidence="3 6" id="KW-0812">Transmembrane</keyword>
<dbReference type="PANTHER" id="PTHR21716:SF69">
    <property type="entry name" value="TRANSPORT PROTEIN YUBA-RELATED"/>
    <property type="match status" value="1"/>
</dbReference>
<feature type="transmembrane region" description="Helical" evidence="6">
    <location>
        <begin position="192"/>
        <end position="218"/>
    </location>
</feature>
<evidence type="ECO:0000256" key="1">
    <source>
        <dbReference type="ARBA" id="ARBA00004141"/>
    </source>
</evidence>
<evidence type="ECO:0000256" key="6">
    <source>
        <dbReference type="SAM" id="Phobius"/>
    </source>
</evidence>
<evidence type="ECO:0000313" key="8">
    <source>
        <dbReference type="Proteomes" id="UP000315753"/>
    </source>
</evidence>
<dbReference type="EMBL" id="VIGD01000011">
    <property type="protein sequence ID" value="TQE90480.1"/>
    <property type="molecule type" value="Genomic_DNA"/>
</dbReference>
<accession>A0A540V140</accession>
<dbReference type="GO" id="GO:0016020">
    <property type="term" value="C:membrane"/>
    <property type="evidence" value="ECO:0007669"/>
    <property type="project" value="UniProtKB-SubCell"/>
</dbReference>
<comment type="similarity">
    <text evidence="2">Belongs to the autoinducer-2 exporter (AI-2E) (TC 2.A.86) family.</text>
</comment>
<evidence type="ECO:0000256" key="2">
    <source>
        <dbReference type="ARBA" id="ARBA00009773"/>
    </source>
</evidence>
<feature type="transmembrane region" description="Helical" evidence="6">
    <location>
        <begin position="62"/>
        <end position="81"/>
    </location>
</feature>
<feature type="transmembrane region" description="Helical" evidence="6">
    <location>
        <begin position="281"/>
        <end position="302"/>
    </location>
</feature>
<feature type="transmembrane region" description="Helical" evidence="6">
    <location>
        <begin position="309"/>
        <end position="330"/>
    </location>
</feature>
<dbReference type="PANTHER" id="PTHR21716">
    <property type="entry name" value="TRANSMEMBRANE PROTEIN"/>
    <property type="match status" value="1"/>
</dbReference>
<dbReference type="Pfam" id="PF01594">
    <property type="entry name" value="AI-2E_transport"/>
    <property type="match status" value="1"/>
</dbReference>
<dbReference type="AlphaFoldDB" id="A0A540V140"/>
<dbReference type="RefSeq" id="WP_141602507.1">
    <property type="nucleotide sequence ID" value="NZ_JARMSC010000045.1"/>
</dbReference>
<evidence type="ECO:0000256" key="3">
    <source>
        <dbReference type="ARBA" id="ARBA00022692"/>
    </source>
</evidence>